<dbReference type="InterPro" id="IPR036028">
    <property type="entry name" value="SH3-like_dom_sf"/>
</dbReference>
<evidence type="ECO:0000256" key="1">
    <source>
        <dbReference type="ARBA" id="ARBA00022443"/>
    </source>
</evidence>
<reference evidence="5 6" key="1">
    <citation type="submission" date="2018-03" db="EMBL/GenBank/DDBJ databases">
        <title>Draft genome sequence of Rohu Carp (Labeo rohita).</title>
        <authorList>
            <person name="Das P."/>
            <person name="Kushwaha B."/>
            <person name="Joshi C.G."/>
            <person name="Kumar D."/>
            <person name="Nagpure N.S."/>
            <person name="Sahoo L."/>
            <person name="Das S.P."/>
            <person name="Bit A."/>
            <person name="Patnaik S."/>
            <person name="Meher P.K."/>
            <person name="Jayasankar P."/>
            <person name="Koringa P.G."/>
            <person name="Patel N.V."/>
            <person name="Hinsu A.T."/>
            <person name="Kumar R."/>
            <person name="Pandey M."/>
            <person name="Agarwal S."/>
            <person name="Srivastava S."/>
            <person name="Singh M."/>
            <person name="Iquebal M.A."/>
            <person name="Jaiswal S."/>
            <person name="Angadi U.B."/>
            <person name="Kumar N."/>
            <person name="Raza M."/>
            <person name="Shah T.M."/>
            <person name="Rai A."/>
            <person name="Jena J.K."/>
        </authorList>
    </citation>
    <scope>NUCLEOTIDE SEQUENCE [LARGE SCALE GENOMIC DNA]</scope>
    <source>
        <strain evidence="5">DASCIFA01</strain>
        <tissue evidence="5">Testis</tissue>
    </source>
</reference>
<dbReference type="Pfam" id="PF00018">
    <property type="entry name" value="SH3_1"/>
    <property type="match status" value="1"/>
</dbReference>
<sequence>MACSKLAVDKKRKVDFENHKCVALCDFTPEDDDELKLLKGETIEILKKSEGRWWKGKKNNQTGFFPTSYVKEIEPSKVLLSRAWENIVHYAASEKITIIAMIIVVILLIVIYIIDLFTENKEMPCHGEIWEWIWDKLTVVASFSFFILPSLQFTLLFITFRATGGGIFVSIIFPLSFFLTFACVTDINREKSCSNLLNIISWTIFMFIMTAVLLYFYITALKNEKDLSLISKKMLYVFGSVGVVLLNSVTLMTELILKVVNGERAVGDLRVVVFSSESLFVFSLLILLLFEPLRESEVRERDISKLKKIAK</sequence>
<dbReference type="Proteomes" id="UP000290572">
    <property type="component" value="Unassembled WGS sequence"/>
</dbReference>
<feature type="transmembrane region" description="Helical" evidence="3">
    <location>
        <begin position="234"/>
        <end position="257"/>
    </location>
</feature>
<dbReference type="PANTHER" id="PTHR14167:SF116">
    <property type="entry name" value="CAP, ISOFORM AC"/>
    <property type="match status" value="1"/>
</dbReference>
<keyword evidence="3" id="KW-1133">Transmembrane helix</keyword>
<dbReference type="InterPro" id="IPR001452">
    <property type="entry name" value="SH3_domain"/>
</dbReference>
<keyword evidence="1 2" id="KW-0728">SH3 domain</keyword>
<feature type="transmembrane region" description="Helical" evidence="3">
    <location>
        <begin position="196"/>
        <end position="218"/>
    </location>
</feature>
<feature type="transmembrane region" description="Helical" evidence="3">
    <location>
        <begin position="166"/>
        <end position="184"/>
    </location>
</feature>
<keyword evidence="3" id="KW-0472">Membrane</keyword>
<dbReference type="SUPFAM" id="SSF50044">
    <property type="entry name" value="SH3-domain"/>
    <property type="match status" value="1"/>
</dbReference>
<evidence type="ECO:0000256" key="3">
    <source>
        <dbReference type="SAM" id="Phobius"/>
    </source>
</evidence>
<feature type="transmembrane region" description="Helical" evidence="3">
    <location>
        <begin position="137"/>
        <end position="160"/>
    </location>
</feature>
<feature type="transmembrane region" description="Helical" evidence="3">
    <location>
        <begin position="269"/>
        <end position="290"/>
    </location>
</feature>
<dbReference type="SMART" id="SM00326">
    <property type="entry name" value="SH3"/>
    <property type="match status" value="1"/>
</dbReference>
<evidence type="ECO:0000313" key="6">
    <source>
        <dbReference type="Proteomes" id="UP000290572"/>
    </source>
</evidence>
<protein>
    <recommendedName>
        <fullName evidence="4">SH3 domain-containing protein</fullName>
    </recommendedName>
</protein>
<proteinExistence type="predicted"/>
<evidence type="ECO:0000259" key="4">
    <source>
        <dbReference type="PROSITE" id="PS50002"/>
    </source>
</evidence>
<evidence type="ECO:0000256" key="2">
    <source>
        <dbReference type="PROSITE-ProRule" id="PRU00192"/>
    </source>
</evidence>
<feature type="domain" description="SH3" evidence="4">
    <location>
        <begin position="16"/>
        <end position="75"/>
    </location>
</feature>
<dbReference type="STRING" id="84645.A0A498LMZ3"/>
<dbReference type="PRINTS" id="PR00452">
    <property type="entry name" value="SH3DOMAIN"/>
</dbReference>
<evidence type="ECO:0000313" key="5">
    <source>
        <dbReference type="EMBL" id="RXN09510.1"/>
    </source>
</evidence>
<feature type="transmembrane region" description="Helical" evidence="3">
    <location>
        <begin position="96"/>
        <end position="117"/>
    </location>
</feature>
<accession>A0A498LMZ3</accession>
<dbReference type="PROSITE" id="PS50002">
    <property type="entry name" value="SH3"/>
    <property type="match status" value="1"/>
</dbReference>
<organism evidence="5 6">
    <name type="scientific">Labeo rohita</name>
    <name type="common">Indian major carp</name>
    <name type="synonym">Cyprinus rohita</name>
    <dbReference type="NCBI Taxonomy" id="84645"/>
    <lineage>
        <taxon>Eukaryota</taxon>
        <taxon>Metazoa</taxon>
        <taxon>Chordata</taxon>
        <taxon>Craniata</taxon>
        <taxon>Vertebrata</taxon>
        <taxon>Euteleostomi</taxon>
        <taxon>Actinopterygii</taxon>
        <taxon>Neopterygii</taxon>
        <taxon>Teleostei</taxon>
        <taxon>Ostariophysi</taxon>
        <taxon>Cypriniformes</taxon>
        <taxon>Cyprinidae</taxon>
        <taxon>Labeoninae</taxon>
        <taxon>Labeonini</taxon>
        <taxon>Labeo</taxon>
    </lineage>
</organism>
<dbReference type="AlphaFoldDB" id="A0A498LMZ3"/>
<keyword evidence="3" id="KW-0812">Transmembrane</keyword>
<dbReference type="InterPro" id="IPR050384">
    <property type="entry name" value="Endophilin_SH3RF"/>
</dbReference>
<comment type="caution">
    <text evidence="5">The sequence shown here is derived from an EMBL/GenBank/DDBJ whole genome shotgun (WGS) entry which is preliminary data.</text>
</comment>
<dbReference type="Gene3D" id="2.30.30.40">
    <property type="entry name" value="SH3 Domains"/>
    <property type="match status" value="1"/>
</dbReference>
<keyword evidence="6" id="KW-1185">Reference proteome</keyword>
<gene>
    <name evidence="5" type="ORF">ROHU_031420</name>
</gene>
<dbReference type="PANTHER" id="PTHR14167">
    <property type="entry name" value="SH3 DOMAIN-CONTAINING"/>
    <property type="match status" value="1"/>
</dbReference>
<name>A0A498LMZ3_LABRO</name>
<dbReference type="EMBL" id="QBIY01013273">
    <property type="protein sequence ID" value="RXN09510.1"/>
    <property type="molecule type" value="Genomic_DNA"/>
</dbReference>